<dbReference type="InterPro" id="IPR011009">
    <property type="entry name" value="Kinase-like_dom_sf"/>
</dbReference>
<dbReference type="Pfam" id="PF00069">
    <property type="entry name" value="Pkinase"/>
    <property type="match status" value="1"/>
</dbReference>
<dbReference type="GO" id="GO:0005829">
    <property type="term" value="C:cytosol"/>
    <property type="evidence" value="ECO:0007669"/>
    <property type="project" value="TreeGrafter"/>
</dbReference>
<evidence type="ECO:0000256" key="5">
    <source>
        <dbReference type="ARBA" id="ARBA00022777"/>
    </source>
</evidence>
<dbReference type="InterPro" id="IPR000719">
    <property type="entry name" value="Prot_kinase_dom"/>
</dbReference>
<sequence>MPVSCPTSDEIVAQKLEDGEDATLTLTDMSLFASGAFSNVYRGTAKDDNNTIMEIVIKKTWPSKKSFPTEVKILGILGKMKHKNVIRLLYSYQKAHSDRICLGLIFECIPYNLHQFIKEQERQIDIIEVKLITWQLFRGQAHLQRMKITHRDIKPQNLLFEPQSGLLKISDFGSSTDQPAKVAQTSYHVTRYYRPPELILGSKHYGPQLDIWSCGCVFGELLKGGVFLAGSSSDHQGEIIFDMIGVPTKEDLKARQVNKKKYERLAAKYKPDPTKCTLNMAYLFDQKPAFQKERKTRVQNHRIELSEMKESVELLRQVLSYNPMKRLCGTDLLMDAYFIELFDDNTVRYNNKKIGCITQKDYQNVKNGDRTITHDTTAD</sequence>
<dbReference type="eggNOG" id="KOG0658">
    <property type="taxonomic scope" value="Eukaryota"/>
</dbReference>
<dbReference type="OrthoDB" id="272141at2759"/>
<dbReference type="GO" id="GO:0070507">
    <property type="term" value="P:regulation of microtubule cytoskeleton organization"/>
    <property type="evidence" value="ECO:0007669"/>
    <property type="project" value="TreeGrafter"/>
</dbReference>
<organism evidence="9">
    <name type="scientific">Caenorhabditis brenneri</name>
    <name type="common">Nematode worm</name>
    <dbReference type="NCBI Taxonomy" id="135651"/>
    <lineage>
        <taxon>Eukaryota</taxon>
        <taxon>Metazoa</taxon>
        <taxon>Ecdysozoa</taxon>
        <taxon>Nematoda</taxon>
        <taxon>Chromadorea</taxon>
        <taxon>Rhabditida</taxon>
        <taxon>Rhabditina</taxon>
        <taxon>Rhabditomorpha</taxon>
        <taxon>Rhabditoidea</taxon>
        <taxon>Rhabditidae</taxon>
        <taxon>Peloderinae</taxon>
        <taxon>Caenorhabditis</taxon>
    </lineage>
</organism>
<dbReference type="InterPro" id="IPR050591">
    <property type="entry name" value="GSK-3"/>
</dbReference>
<evidence type="ECO:0000256" key="4">
    <source>
        <dbReference type="ARBA" id="ARBA00022741"/>
    </source>
</evidence>
<name>G0MYT2_CAEBE</name>
<feature type="domain" description="Protein kinase" evidence="7">
    <location>
        <begin position="26"/>
        <end position="338"/>
    </location>
</feature>
<dbReference type="GO" id="GO:0005634">
    <property type="term" value="C:nucleus"/>
    <property type="evidence" value="ECO:0007669"/>
    <property type="project" value="TreeGrafter"/>
</dbReference>
<comment type="similarity">
    <text evidence="1">Belongs to the protein kinase superfamily. CMGC Ser/Thr protein kinase family. GSK-3 subfamily.</text>
</comment>
<keyword evidence="9" id="KW-1185">Reference proteome</keyword>
<dbReference type="SUPFAM" id="SSF56112">
    <property type="entry name" value="Protein kinase-like (PK-like)"/>
    <property type="match status" value="1"/>
</dbReference>
<dbReference type="GO" id="GO:0030154">
    <property type="term" value="P:cell differentiation"/>
    <property type="evidence" value="ECO:0007669"/>
    <property type="project" value="TreeGrafter"/>
</dbReference>
<proteinExistence type="inferred from homology"/>
<keyword evidence="4" id="KW-0547">Nucleotide-binding</keyword>
<keyword evidence="5" id="KW-0418">Kinase</keyword>
<evidence type="ECO:0000256" key="6">
    <source>
        <dbReference type="ARBA" id="ARBA00022840"/>
    </source>
</evidence>
<dbReference type="AlphaFoldDB" id="G0MYT2"/>
<dbReference type="OMA" id="INICETM"/>
<dbReference type="InterPro" id="IPR008271">
    <property type="entry name" value="Ser/Thr_kinase_AS"/>
</dbReference>
<dbReference type="Proteomes" id="UP000008068">
    <property type="component" value="Unassembled WGS sequence"/>
</dbReference>
<evidence type="ECO:0000313" key="8">
    <source>
        <dbReference type="EMBL" id="EGT47799.1"/>
    </source>
</evidence>
<dbReference type="PROSITE" id="PS50011">
    <property type="entry name" value="PROTEIN_KINASE_DOM"/>
    <property type="match status" value="1"/>
</dbReference>
<dbReference type="PANTHER" id="PTHR24057">
    <property type="entry name" value="GLYCOGEN SYNTHASE KINASE-3 ALPHA"/>
    <property type="match status" value="1"/>
</dbReference>
<dbReference type="GO" id="GO:0007165">
    <property type="term" value="P:signal transduction"/>
    <property type="evidence" value="ECO:0007669"/>
    <property type="project" value="TreeGrafter"/>
</dbReference>
<keyword evidence="2" id="KW-0723">Serine/threonine-protein kinase</keyword>
<evidence type="ECO:0000256" key="1">
    <source>
        <dbReference type="ARBA" id="ARBA00005527"/>
    </source>
</evidence>
<keyword evidence="6" id="KW-0067">ATP-binding</keyword>
<dbReference type="HOGENOM" id="CLU_000288_181_20_1"/>
<dbReference type="Gene3D" id="1.10.510.10">
    <property type="entry name" value="Transferase(Phosphotransferase) domain 1"/>
    <property type="match status" value="1"/>
</dbReference>
<dbReference type="GO" id="GO:0032436">
    <property type="term" value="P:positive regulation of proteasomal ubiquitin-dependent protein catabolic process"/>
    <property type="evidence" value="ECO:0007669"/>
    <property type="project" value="TreeGrafter"/>
</dbReference>
<dbReference type="GO" id="GO:0090090">
    <property type="term" value="P:negative regulation of canonical Wnt signaling pathway"/>
    <property type="evidence" value="ECO:0007669"/>
    <property type="project" value="TreeGrafter"/>
</dbReference>
<evidence type="ECO:0000256" key="3">
    <source>
        <dbReference type="ARBA" id="ARBA00022679"/>
    </source>
</evidence>
<dbReference type="GO" id="GO:0005524">
    <property type="term" value="F:ATP binding"/>
    <property type="evidence" value="ECO:0007669"/>
    <property type="project" value="UniProtKB-KW"/>
</dbReference>
<dbReference type="GO" id="GO:0030424">
    <property type="term" value="C:axon"/>
    <property type="evidence" value="ECO:0007669"/>
    <property type="project" value="TreeGrafter"/>
</dbReference>
<evidence type="ECO:0000259" key="7">
    <source>
        <dbReference type="PROSITE" id="PS50011"/>
    </source>
</evidence>
<dbReference type="STRING" id="135651.G0MYT2"/>
<accession>G0MYT2</accession>
<dbReference type="PROSITE" id="PS00108">
    <property type="entry name" value="PROTEIN_KINASE_ST"/>
    <property type="match status" value="1"/>
</dbReference>
<dbReference type="SMART" id="SM00220">
    <property type="entry name" value="S_TKc"/>
    <property type="match status" value="1"/>
</dbReference>
<evidence type="ECO:0000256" key="2">
    <source>
        <dbReference type="ARBA" id="ARBA00022527"/>
    </source>
</evidence>
<gene>
    <name evidence="8" type="ORF">CAEBREN_24347</name>
</gene>
<keyword evidence="3" id="KW-0808">Transferase</keyword>
<reference evidence="9" key="1">
    <citation type="submission" date="2011-07" db="EMBL/GenBank/DDBJ databases">
        <authorList>
            <consortium name="Caenorhabditis brenneri Sequencing and Analysis Consortium"/>
            <person name="Wilson R.K."/>
        </authorList>
    </citation>
    <scope>NUCLEOTIDE SEQUENCE [LARGE SCALE GENOMIC DNA]</scope>
    <source>
        <strain evidence="9">PB2801</strain>
    </source>
</reference>
<dbReference type="PANTHER" id="PTHR24057:SF18">
    <property type="entry name" value="SERINE_THREONINE-PROTEIN KINASE R03D7.5-RELATED"/>
    <property type="match status" value="1"/>
</dbReference>
<dbReference type="GO" id="GO:0004674">
    <property type="term" value="F:protein serine/threonine kinase activity"/>
    <property type="evidence" value="ECO:0007669"/>
    <property type="project" value="UniProtKB-KW"/>
</dbReference>
<dbReference type="EMBL" id="GL379821">
    <property type="protein sequence ID" value="EGT47799.1"/>
    <property type="molecule type" value="Genomic_DNA"/>
</dbReference>
<dbReference type="Gene3D" id="3.30.200.20">
    <property type="entry name" value="Phosphorylase Kinase, domain 1"/>
    <property type="match status" value="1"/>
</dbReference>
<evidence type="ECO:0000313" key="9">
    <source>
        <dbReference type="Proteomes" id="UP000008068"/>
    </source>
</evidence>
<protein>
    <recommendedName>
        <fullName evidence="7">Protein kinase domain-containing protein</fullName>
    </recommendedName>
</protein>
<dbReference type="InParanoid" id="G0MYT2"/>